<feature type="region of interest" description="Disordered" evidence="13">
    <location>
        <begin position="485"/>
        <end position="504"/>
    </location>
</feature>
<protein>
    <recommendedName>
        <fullName evidence="7 12">Coproporphyrinogen III oxidase</fullName>
        <ecNumber evidence="6 12">1.3.3.15</ecNumber>
    </recommendedName>
</protein>
<accession>A0A853BF30</accession>
<keyword evidence="10 12" id="KW-0560">Oxidoreductase</keyword>
<dbReference type="AlphaFoldDB" id="A0A853BF30"/>
<dbReference type="Gene3D" id="3.50.50.60">
    <property type="entry name" value="FAD/NAD(P)-binding domain"/>
    <property type="match status" value="1"/>
</dbReference>
<evidence type="ECO:0000256" key="5">
    <source>
        <dbReference type="ARBA" id="ARBA00008310"/>
    </source>
</evidence>
<evidence type="ECO:0000313" key="16">
    <source>
        <dbReference type="Proteomes" id="UP000575985"/>
    </source>
</evidence>
<dbReference type="Pfam" id="PF01593">
    <property type="entry name" value="Amino_oxidase"/>
    <property type="match status" value="1"/>
</dbReference>
<feature type="domain" description="Amine oxidase" evidence="14">
    <location>
        <begin position="14"/>
        <end position="472"/>
    </location>
</feature>
<evidence type="ECO:0000256" key="7">
    <source>
        <dbReference type="ARBA" id="ARBA00019046"/>
    </source>
</evidence>
<dbReference type="InterPro" id="IPR002937">
    <property type="entry name" value="Amino_oxidase"/>
</dbReference>
<evidence type="ECO:0000313" key="15">
    <source>
        <dbReference type="EMBL" id="NYI93879.1"/>
    </source>
</evidence>
<comment type="similarity">
    <text evidence="5 12">Belongs to the protoporphyrinogen/coproporphyrinogen oxidase family. Coproporphyrinogen III oxidase subfamily.</text>
</comment>
<dbReference type="EMBL" id="JACCFO010000001">
    <property type="protein sequence ID" value="NYI93879.1"/>
    <property type="molecule type" value="Genomic_DNA"/>
</dbReference>
<evidence type="ECO:0000256" key="8">
    <source>
        <dbReference type="ARBA" id="ARBA00022630"/>
    </source>
</evidence>
<dbReference type="Gene3D" id="1.10.3110.10">
    <property type="entry name" value="protoporphyrinogen ix oxidase, domain 3"/>
    <property type="match status" value="1"/>
</dbReference>
<dbReference type="Gene3D" id="3.90.660.20">
    <property type="entry name" value="Protoporphyrinogen oxidase, mitochondrial, domain 2"/>
    <property type="match status" value="1"/>
</dbReference>
<keyword evidence="8 12" id="KW-0285">Flavoprotein</keyword>
<evidence type="ECO:0000256" key="11">
    <source>
        <dbReference type="ARBA" id="ARBA00023133"/>
    </source>
</evidence>
<proteinExistence type="inferred from homology"/>
<evidence type="ECO:0000256" key="10">
    <source>
        <dbReference type="ARBA" id="ARBA00023002"/>
    </source>
</evidence>
<comment type="function">
    <text evidence="3 12">Involved in coproporphyrin-dependent heme b biosynthesis. Catalyzes the oxidation of coproporphyrinogen III to coproporphyrin III.</text>
</comment>
<dbReference type="Proteomes" id="UP000575985">
    <property type="component" value="Unassembled WGS sequence"/>
</dbReference>
<dbReference type="InterPro" id="IPR036188">
    <property type="entry name" value="FAD/NAD-bd_sf"/>
</dbReference>
<name>A0A853BF30_9ACTN</name>
<dbReference type="NCBIfam" id="TIGR00562">
    <property type="entry name" value="proto_IX_ox"/>
    <property type="match status" value="1"/>
</dbReference>
<organism evidence="15 16">
    <name type="scientific">Streptomonospora nanhaiensis</name>
    <dbReference type="NCBI Taxonomy" id="1323731"/>
    <lineage>
        <taxon>Bacteria</taxon>
        <taxon>Bacillati</taxon>
        <taxon>Actinomycetota</taxon>
        <taxon>Actinomycetes</taxon>
        <taxon>Streptosporangiales</taxon>
        <taxon>Nocardiopsidaceae</taxon>
        <taxon>Streptomonospora</taxon>
    </lineage>
</organism>
<evidence type="ECO:0000256" key="13">
    <source>
        <dbReference type="SAM" id="MobiDB-lite"/>
    </source>
</evidence>
<dbReference type="InterPro" id="IPR050464">
    <property type="entry name" value="Zeta_carotene_desat/Oxidored"/>
</dbReference>
<evidence type="ECO:0000256" key="2">
    <source>
        <dbReference type="ARBA" id="ARBA00001974"/>
    </source>
</evidence>
<feature type="compositionally biased region" description="Basic and acidic residues" evidence="13">
    <location>
        <begin position="493"/>
        <end position="504"/>
    </location>
</feature>
<dbReference type="PANTHER" id="PTHR42923">
    <property type="entry name" value="PROTOPORPHYRINOGEN OXIDASE"/>
    <property type="match status" value="1"/>
</dbReference>
<reference evidence="15 16" key="1">
    <citation type="submission" date="2020-07" db="EMBL/GenBank/DDBJ databases">
        <title>Sequencing the genomes of 1000 actinobacteria strains.</title>
        <authorList>
            <person name="Klenk H.-P."/>
        </authorList>
    </citation>
    <scope>NUCLEOTIDE SEQUENCE [LARGE SCALE GENOMIC DNA]</scope>
    <source>
        <strain evidence="15 16">DSM 45927</strain>
    </source>
</reference>
<evidence type="ECO:0000259" key="14">
    <source>
        <dbReference type="Pfam" id="PF01593"/>
    </source>
</evidence>
<dbReference type="SUPFAM" id="SSF51905">
    <property type="entry name" value="FAD/NAD(P)-binding domain"/>
    <property type="match status" value="1"/>
</dbReference>
<evidence type="ECO:0000256" key="4">
    <source>
        <dbReference type="ARBA" id="ARBA00004744"/>
    </source>
</evidence>
<evidence type="ECO:0000256" key="9">
    <source>
        <dbReference type="ARBA" id="ARBA00022827"/>
    </source>
</evidence>
<gene>
    <name evidence="15" type="ORF">HNR12_000156</name>
</gene>
<comment type="subcellular location">
    <subcellularLocation>
        <location evidence="12">Cytoplasm</location>
    </subcellularLocation>
</comment>
<comment type="catalytic activity">
    <reaction evidence="1">
        <text>coproporphyrinogen III + 3 O2 = coproporphyrin III + 3 H2O2</text>
        <dbReference type="Rhea" id="RHEA:43436"/>
        <dbReference type="ChEBI" id="CHEBI:15379"/>
        <dbReference type="ChEBI" id="CHEBI:16240"/>
        <dbReference type="ChEBI" id="CHEBI:57309"/>
        <dbReference type="ChEBI" id="CHEBI:131725"/>
        <dbReference type="EC" id="1.3.3.15"/>
    </reaction>
    <physiologicalReaction direction="left-to-right" evidence="1">
        <dbReference type="Rhea" id="RHEA:43437"/>
    </physiologicalReaction>
</comment>
<keyword evidence="12" id="KW-0963">Cytoplasm</keyword>
<dbReference type="GO" id="GO:0004729">
    <property type="term" value="F:oxygen-dependent protoporphyrinogen oxidase activity"/>
    <property type="evidence" value="ECO:0007669"/>
    <property type="project" value="UniProtKB-UniRule"/>
</dbReference>
<sequence>MQRQPHVVVVGAGVSGLTAAHRLTRSGARVTVLEAAPRIGGKLHATPFAGVPVDAGAESVLARRPEALDLIAELGLSDRLVHPAPVPASLYSRGRLRPFPATQVMGVPGDLADLARSGVLSPLGTLRAGLDLVLPPTPLRGDVSVAGHIGARMGREVVDRLVEPMLGGVYAGRAERLSLEATLPQIAQAARRERSLLRAVGRTARRRRREREGVPGGPVFAGLRGGISVLVGELARQCGADVQTSATVRALAQTARGWRLTVGAAAPDAPRQAPREIAADGVVLACPAPAAARLLGEAAPEAARDLAGVEYASMAIVTLAYPAAAFARPPRRSGFLVSSREGLAIKAATFSSVKWPWLDEELRAAHPGEDTVVVRCSIGRAGETALLQRGDDELAALAAADLARVCGVAGAPVQSRVTRWGGGLPQYDVGHTARVARVRAEAARHPGLALCGAAYDGVGIPACIAGATGAAAGLAAALPGIGERGAAAPAPTTHDHTDQTRSHP</sequence>
<evidence type="ECO:0000256" key="1">
    <source>
        <dbReference type="ARBA" id="ARBA00001755"/>
    </source>
</evidence>
<comment type="cofactor">
    <cofactor evidence="2 12">
        <name>FAD</name>
        <dbReference type="ChEBI" id="CHEBI:57692"/>
    </cofactor>
</comment>
<dbReference type="UniPathway" id="UPA00252"/>
<dbReference type="EC" id="1.3.3.15" evidence="6 12"/>
<dbReference type="InterPro" id="IPR004572">
    <property type="entry name" value="Protoporphyrinogen_oxidase"/>
</dbReference>
<dbReference type="PANTHER" id="PTHR42923:SF3">
    <property type="entry name" value="PROTOPORPHYRINOGEN OXIDASE"/>
    <property type="match status" value="1"/>
</dbReference>
<evidence type="ECO:0000256" key="6">
    <source>
        <dbReference type="ARBA" id="ARBA00012402"/>
    </source>
</evidence>
<keyword evidence="16" id="KW-1185">Reference proteome</keyword>
<comment type="caution">
    <text evidence="15">The sequence shown here is derived from an EMBL/GenBank/DDBJ whole genome shotgun (WGS) entry which is preliminary data.</text>
</comment>
<dbReference type="PRINTS" id="PR00419">
    <property type="entry name" value="ADXRDTASE"/>
</dbReference>
<evidence type="ECO:0000256" key="12">
    <source>
        <dbReference type="RuleBase" id="RU364052"/>
    </source>
</evidence>
<dbReference type="GO" id="GO:0006783">
    <property type="term" value="P:heme biosynthetic process"/>
    <property type="evidence" value="ECO:0007669"/>
    <property type="project" value="UniProtKB-UniRule"/>
</dbReference>
<dbReference type="RefSeq" id="WP_179765642.1">
    <property type="nucleotide sequence ID" value="NZ_JACCFO010000001.1"/>
</dbReference>
<keyword evidence="9 12" id="KW-0274">FAD</keyword>
<dbReference type="SUPFAM" id="SSF54373">
    <property type="entry name" value="FAD-linked reductases, C-terminal domain"/>
    <property type="match status" value="1"/>
</dbReference>
<evidence type="ECO:0000256" key="3">
    <source>
        <dbReference type="ARBA" id="ARBA00002185"/>
    </source>
</evidence>
<comment type="pathway">
    <text evidence="4 12">Porphyrin-containing compound metabolism; protoheme biosynthesis.</text>
</comment>
<dbReference type="GO" id="GO:0005737">
    <property type="term" value="C:cytoplasm"/>
    <property type="evidence" value="ECO:0007669"/>
    <property type="project" value="UniProtKB-SubCell"/>
</dbReference>
<keyword evidence="11 12" id="KW-0350">Heme biosynthesis</keyword>